<evidence type="ECO:0000313" key="1">
    <source>
        <dbReference type="EMBL" id="MPN62317.1"/>
    </source>
</evidence>
<name>A0A645JG31_9ZZZZ</name>
<protein>
    <submittedName>
        <fullName evidence="1">Uncharacterized protein</fullName>
    </submittedName>
</protein>
<gene>
    <name evidence="1" type="ORF">SDC9_210064</name>
</gene>
<accession>A0A645JG31</accession>
<sequence length="68" mass="7876">MLRAVYIGCDKWQIDVGTHHARKFDLCLFRGFFDSLYRHFVAFYVDAGVLFDLRSDMIHHAGIEIVAA</sequence>
<organism evidence="1">
    <name type="scientific">bioreactor metagenome</name>
    <dbReference type="NCBI Taxonomy" id="1076179"/>
    <lineage>
        <taxon>unclassified sequences</taxon>
        <taxon>metagenomes</taxon>
        <taxon>ecological metagenomes</taxon>
    </lineage>
</organism>
<reference evidence="1" key="1">
    <citation type="submission" date="2019-08" db="EMBL/GenBank/DDBJ databases">
        <authorList>
            <person name="Kucharzyk K."/>
            <person name="Murdoch R.W."/>
            <person name="Higgins S."/>
            <person name="Loffler F."/>
        </authorList>
    </citation>
    <scope>NUCLEOTIDE SEQUENCE</scope>
</reference>
<dbReference type="Pfam" id="PF10712">
    <property type="entry name" value="NAD-GH"/>
    <property type="match status" value="1"/>
</dbReference>
<proteinExistence type="predicted"/>
<dbReference type="InterPro" id="IPR019651">
    <property type="entry name" value="Glutamate_DH_NAD-spec"/>
</dbReference>
<comment type="caution">
    <text evidence="1">The sequence shown here is derived from an EMBL/GenBank/DDBJ whole genome shotgun (WGS) entry which is preliminary data.</text>
</comment>
<dbReference type="AlphaFoldDB" id="A0A645JG31"/>
<dbReference type="EMBL" id="VSSQ01140155">
    <property type="protein sequence ID" value="MPN62317.1"/>
    <property type="molecule type" value="Genomic_DNA"/>
</dbReference>